<reference evidence="3" key="3">
    <citation type="submission" date="2021-02" db="UniProtKB">
        <authorList>
            <consortium name="EnsemblMetazoa"/>
        </authorList>
    </citation>
    <scope>IDENTIFICATION</scope>
    <source>
        <strain evidence="3">USDA</strain>
    </source>
</reference>
<dbReference type="CTD" id="8229498"/>
<evidence type="ECO:0000313" key="4">
    <source>
        <dbReference type="Proteomes" id="UP000009046"/>
    </source>
</evidence>
<dbReference type="EMBL" id="DS235271">
    <property type="protein sequence ID" value="EEB14136.1"/>
    <property type="molecule type" value="Genomic_DNA"/>
</dbReference>
<dbReference type="Proteomes" id="UP000009046">
    <property type="component" value="Unassembled WGS sequence"/>
</dbReference>
<feature type="region of interest" description="Disordered" evidence="1">
    <location>
        <begin position="1"/>
        <end position="64"/>
    </location>
</feature>
<dbReference type="AlphaFoldDB" id="E0VL80"/>
<feature type="compositionally biased region" description="Basic and acidic residues" evidence="1">
    <location>
        <begin position="1"/>
        <end position="20"/>
    </location>
</feature>
<evidence type="ECO:0000256" key="1">
    <source>
        <dbReference type="SAM" id="MobiDB-lite"/>
    </source>
</evidence>
<gene>
    <name evidence="3" type="primary">8229498</name>
    <name evidence="2" type="ORF">Phum_PHUM284020</name>
</gene>
<dbReference type="RefSeq" id="XP_002426874.1">
    <property type="nucleotide sequence ID" value="XM_002426829.1"/>
</dbReference>
<organism>
    <name type="scientific">Pediculus humanus subsp. corporis</name>
    <name type="common">Body louse</name>
    <dbReference type="NCBI Taxonomy" id="121224"/>
    <lineage>
        <taxon>Eukaryota</taxon>
        <taxon>Metazoa</taxon>
        <taxon>Ecdysozoa</taxon>
        <taxon>Arthropoda</taxon>
        <taxon>Hexapoda</taxon>
        <taxon>Insecta</taxon>
        <taxon>Pterygota</taxon>
        <taxon>Neoptera</taxon>
        <taxon>Paraneoptera</taxon>
        <taxon>Psocodea</taxon>
        <taxon>Troctomorpha</taxon>
        <taxon>Phthiraptera</taxon>
        <taxon>Anoplura</taxon>
        <taxon>Pediculidae</taxon>
        <taxon>Pediculus</taxon>
    </lineage>
</organism>
<sequence>MENVRTEDNLKKNETDDRRNLLKIPFADEPTGTGAHTGSHTGPGSGPGRGTIFGTGSGGGRTPNFPPPVFMWCPTIGLPPWCPAFFPTGNQFDDLVTFDLS</sequence>
<evidence type="ECO:0000313" key="3">
    <source>
        <dbReference type="EnsemblMetazoa" id="PHUM284020-PA"/>
    </source>
</evidence>
<feature type="compositionally biased region" description="Gly residues" evidence="1">
    <location>
        <begin position="41"/>
        <end position="61"/>
    </location>
</feature>
<proteinExistence type="predicted"/>
<reference evidence="2" key="1">
    <citation type="submission" date="2007-04" db="EMBL/GenBank/DDBJ databases">
        <title>Annotation of Pediculus humanus corporis strain USDA.</title>
        <authorList>
            <person name="Kirkness E."/>
            <person name="Hannick L."/>
            <person name="Hass B."/>
            <person name="Bruggner R."/>
            <person name="Lawson D."/>
            <person name="Bidwell S."/>
            <person name="Joardar V."/>
            <person name="Caler E."/>
            <person name="Walenz B."/>
            <person name="Inman J."/>
            <person name="Schobel S."/>
            <person name="Galinsky K."/>
            <person name="Amedeo P."/>
            <person name="Strausberg R."/>
        </authorList>
    </citation>
    <scope>NUCLEOTIDE SEQUENCE</scope>
    <source>
        <strain evidence="2">USDA</strain>
    </source>
</reference>
<protein>
    <submittedName>
        <fullName evidence="2 3">Uncharacterized protein</fullName>
    </submittedName>
</protein>
<feature type="compositionally biased region" description="Low complexity" evidence="1">
    <location>
        <begin position="30"/>
        <end position="40"/>
    </location>
</feature>
<keyword evidence="4" id="KW-1185">Reference proteome</keyword>
<dbReference type="EnsemblMetazoa" id="PHUM284020-RA">
    <property type="protein sequence ID" value="PHUM284020-PA"/>
    <property type="gene ID" value="PHUM284020"/>
</dbReference>
<dbReference type="KEGG" id="phu:Phum_PHUM284020"/>
<dbReference type="EMBL" id="AAZO01003300">
    <property type="status" value="NOT_ANNOTATED_CDS"/>
    <property type="molecule type" value="Genomic_DNA"/>
</dbReference>
<dbReference type="HOGENOM" id="CLU_2294975_0_0_1"/>
<evidence type="ECO:0000313" key="2">
    <source>
        <dbReference type="EMBL" id="EEB14136.1"/>
    </source>
</evidence>
<dbReference type="VEuPathDB" id="VectorBase:PHUM284020"/>
<name>E0VL80_PEDHC</name>
<accession>E0VL80</accession>
<dbReference type="InParanoid" id="E0VL80"/>
<reference evidence="2" key="2">
    <citation type="submission" date="2007-04" db="EMBL/GenBank/DDBJ databases">
        <title>The genome of the human body louse.</title>
        <authorList>
            <consortium name="The Human Body Louse Genome Consortium"/>
            <person name="Kirkness E."/>
            <person name="Walenz B."/>
            <person name="Hass B."/>
            <person name="Bruggner R."/>
            <person name="Strausberg R."/>
        </authorList>
    </citation>
    <scope>NUCLEOTIDE SEQUENCE</scope>
    <source>
        <strain evidence="2">USDA</strain>
    </source>
</reference>
<dbReference type="GeneID" id="8229498"/>